<accession>A0A9D1HQZ3</accession>
<dbReference type="InterPro" id="IPR036390">
    <property type="entry name" value="WH_DNA-bd_sf"/>
</dbReference>
<evidence type="ECO:0000256" key="4">
    <source>
        <dbReference type="ARBA" id="ARBA00023306"/>
    </source>
</evidence>
<keyword evidence="1" id="KW-0963">Cytoplasm</keyword>
<dbReference type="InterPro" id="IPR036388">
    <property type="entry name" value="WH-like_DNA-bd_sf"/>
</dbReference>
<proteinExistence type="predicted"/>
<evidence type="ECO:0000256" key="1">
    <source>
        <dbReference type="ARBA" id="ARBA00022490"/>
    </source>
</evidence>
<reference evidence="5" key="2">
    <citation type="journal article" date="2021" name="PeerJ">
        <title>Extensive microbial diversity within the chicken gut microbiome revealed by metagenomics and culture.</title>
        <authorList>
            <person name="Gilroy R."/>
            <person name="Ravi A."/>
            <person name="Getino M."/>
            <person name="Pursley I."/>
            <person name="Horton D.L."/>
            <person name="Alikhan N.F."/>
            <person name="Baker D."/>
            <person name="Gharbi K."/>
            <person name="Hall N."/>
            <person name="Watson M."/>
            <person name="Adriaenssens E.M."/>
            <person name="Foster-Nyarko E."/>
            <person name="Jarju S."/>
            <person name="Secka A."/>
            <person name="Antonio M."/>
            <person name="Oren A."/>
            <person name="Chaudhuri R.R."/>
            <person name="La Ragione R."/>
            <person name="Hildebrand F."/>
            <person name="Pallen M.J."/>
        </authorList>
    </citation>
    <scope>NUCLEOTIDE SEQUENCE</scope>
    <source>
        <strain evidence="5">1063</strain>
    </source>
</reference>
<dbReference type="Pfam" id="PF04079">
    <property type="entry name" value="SMC_ScpB"/>
    <property type="match status" value="1"/>
</dbReference>
<evidence type="ECO:0000256" key="3">
    <source>
        <dbReference type="ARBA" id="ARBA00022829"/>
    </source>
</evidence>
<evidence type="ECO:0000313" key="5">
    <source>
        <dbReference type="EMBL" id="HIU21016.1"/>
    </source>
</evidence>
<reference evidence="5" key="1">
    <citation type="submission" date="2020-10" db="EMBL/GenBank/DDBJ databases">
        <authorList>
            <person name="Gilroy R."/>
        </authorList>
    </citation>
    <scope>NUCLEOTIDE SEQUENCE</scope>
    <source>
        <strain evidence="5">1063</strain>
    </source>
</reference>
<evidence type="ECO:0000313" key="6">
    <source>
        <dbReference type="Proteomes" id="UP000824088"/>
    </source>
</evidence>
<dbReference type="Gene3D" id="1.10.10.10">
    <property type="entry name" value="Winged helix-like DNA-binding domain superfamily/Winged helix DNA-binding domain"/>
    <property type="match status" value="2"/>
</dbReference>
<protein>
    <submittedName>
        <fullName evidence="5">SMC-Scp complex subunit ScpB</fullName>
    </submittedName>
</protein>
<dbReference type="Proteomes" id="UP000824088">
    <property type="component" value="Unassembled WGS sequence"/>
</dbReference>
<dbReference type="NCBIfam" id="TIGR00281">
    <property type="entry name" value="SMC-Scp complex subunit ScpB"/>
    <property type="match status" value="1"/>
</dbReference>
<dbReference type="SUPFAM" id="SSF46785">
    <property type="entry name" value="Winged helix' DNA-binding domain"/>
    <property type="match status" value="2"/>
</dbReference>
<evidence type="ECO:0000256" key="2">
    <source>
        <dbReference type="ARBA" id="ARBA00022618"/>
    </source>
</evidence>
<comment type="caution">
    <text evidence="5">The sequence shown here is derived from an EMBL/GenBank/DDBJ whole genome shotgun (WGS) entry which is preliminary data.</text>
</comment>
<dbReference type="AlphaFoldDB" id="A0A9D1HQZ3"/>
<keyword evidence="4" id="KW-0131">Cell cycle</keyword>
<gene>
    <name evidence="5" type="primary">scpB</name>
    <name evidence="5" type="ORF">IAD51_02090</name>
</gene>
<dbReference type="GO" id="GO:0051304">
    <property type="term" value="P:chromosome separation"/>
    <property type="evidence" value="ECO:0007669"/>
    <property type="project" value="InterPro"/>
</dbReference>
<dbReference type="PANTHER" id="PTHR34298:SF2">
    <property type="entry name" value="SEGREGATION AND CONDENSATION PROTEIN B"/>
    <property type="match status" value="1"/>
</dbReference>
<dbReference type="InterPro" id="IPR005234">
    <property type="entry name" value="ScpB_csome_segregation"/>
</dbReference>
<sequence>MENIKNVVEALVFASGTAIAKKDIVEKIPELTTSKLNSVVADLQKRYNGESGILLLDFNGKLQFSSNPRYGEVLAEILTPLRERQLSKTLLEVLATIAYQQPVTRAELEEMRGSPDGTTTSCEYAITGLLKAGLIQVVGRKDTVGRPFLYGTTDEFLKKFQLSDIDDLPDYTEVMEKLQEIYAPQQETLFHTRSILEGGEEQDAALAAADVE</sequence>
<dbReference type="GO" id="GO:0051301">
    <property type="term" value="P:cell division"/>
    <property type="evidence" value="ECO:0007669"/>
    <property type="project" value="UniProtKB-KW"/>
</dbReference>
<name>A0A9D1HQZ3_9FIRM</name>
<dbReference type="PANTHER" id="PTHR34298">
    <property type="entry name" value="SEGREGATION AND CONDENSATION PROTEIN B"/>
    <property type="match status" value="1"/>
</dbReference>
<dbReference type="PIRSF" id="PIRSF019345">
    <property type="entry name" value="ScpB"/>
    <property type="match status" value="1"/>
</dbReference>
<keyword evidence="2" id="KW-0132">Cell division</keyword>
<dbReference type="EMBL" id="DVMN01000035">
    <property type="protein sequence ID" value="HIU21016.1"/>
    <property type="molecule type" value="Genomic_DNA"/>
</dbReference>
<keyword evidence="3" id="KW-0159">Chromosome partition</keyword>
<organism evidence="5 6">
    <name type="scientific">Candidatus Limadaptatus stercorigallinarum</name>
    <dbReference type="NCBI Taxonomy" id="2840845"/>
    <lineage>
        <taxon>Bacteria</taxon>
        <taxon>Bacillati</taxon>
        <taxon>Bacillota</taxon>
        <taxon>Clostridia</taxon>
        <taxon>Eubacteriales</taxon>
        <taxon>Candidatus Limadaptatus</taxon>
    </lineage>
</organism>